<proteinExistence type="predicted"/>
<dbReference type="PROSITE" id="PS50994">
    <property type="entry name" value="INTEGRASE"/>
    <property type="match status" value="1"/>
</dbReference>
<dbReference type="RefSeq" id="WP_107029434.1">
    <property type="nucleotide sequence ID" value="NZ_PYLQ01000004.1"/>
</dbReference>
<dbReference type="InterPro" id="IPR036397">
    <property type="entry name" value="RNaseH_sf"/>
</dbReference>
<reference evidence="2 3" key="1">
    <citation type="journal article" date="2019" name="Int. J. Syst. Evol. Microbiol.">
        <title>Faecalibacillus intestinalis gen. nov., sp. nov. and Faecalibacillus faecis sp. nov., isolated from human faeces.</title>
        <authorList>
            <person name="Seo B."/>
            <person name="Jeon K."/>
            <person name="Baek I."/>
            <person name="Lee Y.M."/>
            <person name="Baek K."/>
            <person name="Ko G."/>
        </authorList>
    </citation>
    <scope>NUCLEOTIDE SEQUENCE [LARGE SCALE GENOMIC DNA]</scope>
    <source>
        <strain evidence="2 3">SNUG30099</strain>
    </source>
</reference>
<dbReference type="Pfam" id="PF13936">
    <property type="entry name" value="HTH_38"/>
    <property type="match status" value="1"/>
</dbReference>
<feature type="domain" description="Integrase catalytic" evidence="1">
    <location>
        <begin position="229"/>
        <end position="396"/>
    </location>
</feature>
<dbReference type="GO" id="GO:0015074">
    <property type="term" value="P:DNA integration"/>
    <property type="evidence" value="ECO:0007669"/>
    <property type="project" value="InterPro"/>
</dbReference>
<dbReference type="GO" id="GO:0003676">
    <property type="term" value="F:nucleic acid binding"/>
    <property type="evidence" value="ECO:0007669"/>
    <property type="project" value="InterPro"/>
</dbReference>
<protein>
    <submittedName>
        <fullName evidence="2">Transposase</fullName>
    </submittedName>
</protein>
<keyword evidence="3" id="KW-1185">Reference proteome</keyword>
<accession>A0A2T3G4P4</accession>
<dbReference type="PANTHER" id="PTHR10948">
    <property type="entry name" value="TRANSPOSASE"/>
    <property type="match status" value="1"/>
</dbReference>
<dbReference type="SUPFAM" id="SSF53098">
    <property type="entry name" value="Ribonuclease H-like"/>
    <property type="match status" value="1"/>
</dbReference>
<evidence type="ECO:0000259" key="1">
    <source>
        <dbReference type="PROSITE" id="PS50994"/>
    </source>
</evidence>
<sequence>MSSNNKNLHLTVQERIIIEKGIENGSTKAAAIALTIGKDKSTVGKEIKKHRELVHKSSYKINCANMKNCSHNHVCDNCADFKPFTCNRRDRSPGACNGCSKYTHCRYDKYRYKADFSHKKYREDLVDSRTGINMSYEECKAMADIIVPLIKAEHSPYHIVTNHPELNISEKTLYNYIENGIFREFGLLDIDLRIKTKRKITKKASNKYKKREDKKYLNGRTYDDFINYTAENKNLSVVEMDTVYNNGSTCPFMQTFKFLDYSFMFIVYQEEKTAKSMAEGVDLLEKILGEDLFSEEVAIIKTDRGNEFCDAEEFEKEENESRRTRIFYCDPMTSGQKGSLENNHKEIRYICPKENDLNDLGLNSQEKANLIVSHINSQSKEHLKGKSPLEVMEFMNPALYQKFKDLGIERINKDNIVLKPYLLKD</sequence>
<dbReference type="InterPro" id="IPR025246">
    <property type="entry name" value="IS30-like_HTH"/>
</dbReference>
<dbReference type="EMBL" id="PYLQ01000004">
    <property type="protein sequence ID" value="PST42506.1"/>
    <property type="molecule type" value="Genomic_DNA"/>
</dbReference>
<name>A0A2T3G4P4_9FIRM</name>
<dbReference type="GO" id="GO:0005829">
    <property type="term" value="C:cytosol"/>
    <property type="evidence" value="ECO:0007669"/>
    <property type="project" value="TreeGrafter"/>
</dbReference>
<dbReference type="PANTHER" id="PTHR10948:SF23">
    <property type="entry name" value="TRANSPOSASE INSI FOR INSERTION SEQUENCE ELEMENT IS30A-RELATED"/>
    <property type="match status" value="1"/>
</dbReference>
<dbReference type="Proteomes" id="UP000240974">
    <property type="component" value="Unassembled WGS sequence"/>
</dbReference>
<dbReference type="AlphaFoldDB" id="A0A2T3G4P4"/>
<dbReference type="GO" id="GO:0004803">
    <property type="term" value="F:transposase activity"/>
    <property type="evidence" value="ECO:0007669"/>
    <property type="project" value="TreeGrafter"/>
</dbReference>
<evidence type="ECO:0000313" key="3">
    <source>
        <dbReference type="Proteomes" id="UP000240974"/>
    </source>
</evidence>
<gene>
    <name evidence="2" type="ORF">C7U54_04340</name>
</gene>
<dbReference type="InterPro" id="IPR012337">
    <property type="entry name" value="RNaseH-like_sf"/>
</dbReference>
<dbReference type="InterPro" id="IPR051917">
    <property type="entry name" value="Transposase-Integrase"/>
</dbReference>
<evidence type="ECO:0000313" key="2">
    <source>
        <dbReference type="EMBL" id="PST42506.1"/>
    </source>
</evidence>
<organism evidence="2 3">
    <name type="scientific">Faecalibacillus intestinalis</name>
    <dbReference type="NCBI Taxonomy" id="1982626"/>
    <lineage>
        <taxon>Bacteria</taxon>
        <taxon>Bacillati</taxon>
        <taxon>Bacillota</taxon>
        <taxon>Erysipelotrichia</taxon>
        <taxon>Erysipelotrichales</taxon>
        <taxon>Coprobacillaceae</taxon>
        <taxon>Faecalibacillus</taxon>
    </lineage>
</organism>
<dbReference type="Gene3D" id="3.30.420.10">
    <property type="entry name" value="Ribonuclease H-like superfamily/Ribonuclease H"/>
    <property type="match status" value="1"/>
</dbReference>
<comment type="caution">
    <text evidence="2">The sequence shown here is derived from an EMBL/GenBank/DDBJ whole genome shotgun (WGS) entry which is preliminary data.</text>
</comment>
<dbReference type="GO" id="GO:0032196">
    <property type="term" value="P:transposition"/>
    <property type="evidence" value="ECO:0007669"/>
    <property type="project" value="TreeGrafter"/>
</dbReference>
<dbReference type="InterPro" id="IPR001584">
    <property type="entry name" value="Integrase_cat-core"/>
</dbReference>